<evidence type="ECO:0000313" key="2">
    <source>
        <dbReference type="EMBL" id="GAA1756291.1"/>
    </source>
</evidence>
<keyword evidence="1" id="KW-0732">Signal</keyword>
<sequence>MTRTSRSTAVLAAATGLLGLVGAAQAAPAAAPSAAATNTAAQAPLVCSTLGAPPKAASAYADRLLAAWAAGKRDVAKCYTAYATDAILFGEKPRGGAWTWVSTVANTPEQFDDVTYRNAAGERIQVRVARPAAGAWDRVTGVQMTGTTGRISTYADNLIRAWGRGDRAAALKYGTPKAGNALWAFSGGAGGGCWQRTFFGGGYTTMAIYSCESATVELTIQPGAAAAGKPQAVVKAQGFGAD</sequence>
<organism evidence="2 3">
    <name type="scientific">Nostocoides vanveenii</name>
    <dbReference type="NCBI Taxonomy" id="330835"/>
    <lineage>
        <taxon>Bacteria</taxon>
        <taxon>Bacillati</taxon>
        <taxon>Actinomycetota</taxon>
        <taxon>Actinomycetes</taxon>
        <taxon>Micrococcales</taxon>
        <taxon>Intrasporangiaceae</taxon>
        <taxon>Nostocoides</taxon>
    </lineage>
</organism>
<gene>
    <name evidence="2" type="ORF">GCM10009810_15010</name>
</gene>
<reference evidence="2 3" key="1">
    <citation type="journal article" date="2019" name="Int. J. Syst. Evol. Microbiol.">
        <title>The Global Catalogue of Microorganisms (GCM) 10K type strain sequencing project: providing services to taxonomists for standard genome sequencing and annotation.</title>
        <authorList>
            <consortium name="The Broad Institute Genomics Platform"/>
            <consortium name="The Broad Institute Genome Sequencing Center for Infectious Disease"/>
            <person name="Wu L."/>
            <person name="Ma J."/>
        </authorList>
    </citation>
    <scope>NUCLEOTIDE SEQUENCE [LARGE SCALE GENOMIC DNA]</scope>
    <source>
        <strain evidence="2 3">JCM 15591</strain>
    </source>
</reference>
<dbReference type="Proteomes" id="UP001501475">
    <property type="component" value="Unassembled WGS sequence"/>
</dbReference>
<dbReference type="RefSeq" id="WP_344064283.1">
    <property type="nucleotide sequence ID" value="NZ_BAAAPN010000035.1"/>
</dbReference>
<protein>
    <submittedName>
        <fullName evidence="2">Uncharacterized protein</fullName>
    </submittedName>
</protein>
<evidence type="ECO:0000256" key="1">
    <source>
        <dbReference type="SAM" id="SignalP"/>
    </source>
</evidence>
<name>A0ABN2KI11_9MICO</name>
<feature type="signal peptide" evidence="1">
    <location>
        <begin position="1"/>
        <end position="26"/>
    </location>
</feature>
<evidence type="ECO:0000313" key="3">
    <source>
        <dbReference type="Proteomes" id="UP001501475"/>
    </source>
</evidence>
<proteinExistence type="predicted"/>
<accession>A0ABN2KI11</accession>
<feature type="chain" id="PRO_5045627285" evidence="1">
    <location>
        <begin position="27"/>
        <end position="242"/>
    </location>
</feature>
<keyword evidence="3" id="KW-1185">Reference proteome</keyword>
<dbReference type="EMBL" id="BAAAPN010000035">
    <property type="protein sequence ID" value="GAA1756291.1"/>
    <property type="molecule type" value="Genomic_DNA"/>
</dbReference>
<comment type="caution">
    <text evidence="2">The sequence shown here is derived from an EMBL/GenBank/DDBJ whole genome shotgun (WGS) entry which is preliminary data.</text>
</comment>